<dbReference type="InterPro" id="IPR045063">
    <property type="entry name" value="Dynamin_N"/>
</dbReference>
<evidence type="ECO:0000256" key="1">
    <source>
        <dbReference type="ARBA" id="ARBA00022741"/>
    </source>
</evidence>
<proteinExistence type="predicted"/>
<dbReference type="SUPFAM" id="SSF52540">
    <property type="entry name" value="P-loop containing nucleoside triphosphate hydrolases"/>
    <property type="match status" value="1"/>
</dbReference>
<comment type="caution">
    <text evidence="6">The sequence shown here is derived from an EMBL/GenBank/DDBJ whole genome shotgun (WGS) entry which is preliminary data.</text>
</comment>
<sequence length="1189" mass="132100">MSRLHPKASEDSLDPSQRPISPSVSIASPRSQQTVVPMSFTSRVNGNSTSGGGNNPPQAPNGEPEGHLSPPAKRARKHSKHTNPNGGPLSPNSKGEEIQGLFGQMTSPDPPTIDALLSNLPSTSSSNGNSSSRTQQVMAIPEPSPLGSYVSMTPGGLDDVTALSSVPSYLPSPQTDINTLPGRPISLPLRGPNFSTRTPPPLPKSSFTNPTVSISSSGSGGHGGGPSASTSTGTGTSSVSGSTSTNQTYNFVRTRQYSHTPSPPAASFKTPDGDVSRSPTEVYSEVGTIGAVPSLAEGSELSTPVTNTTTLPALPLAVDGLKEFILRETHNRFPSQTDYLIIDLQSSIVTPSPMEFGAGGVRSSHPYAYTNGRTKSNAATSVVNEKTFSSESTYARQRRNLLDILSRLHSTGVQKDIDLPQIVVIGSQSVGKSSLIESMSGLLNLITPSHPDHITQRRRSVYQVRYYHTLREKANIKTLYHRCPLECRLEYSSSNWSCRVFLRLERDPFTGLPLDKVEERQFGPIITNSAEVENVLRRAQRALLRPTLDYKLFLNDQDLNISDPPALSFTSNCVCMHITGPDVPDLYFYDLPGIIANIREGGNIKDIELVRELVKSYISRPSCLILLVVSCETDFENQGAGRLALEADPTGQRIIGVLTKPDRIENTTGDKWAAVLRNEDNRLANGWFCVKQPDPIELKQEKISWEEARAREESFFSNVEPWRNLDETFRMRLGSLNLIRFLSRLLSRFIALRLPELEKELDGTLEDINRRLSDLPVPRYEDPCTELVDLVFDFGRTLSNDIRGTPSLKFDGSPARSLMQNIRAAQVNLRSTIVRTAPKFCPWSRQDSTPHSSPGTSNRSSLSGLSSIGVPMNWVAEPKFLVKDEQHPFDDRVGRVLYLDEIMEIIEQSVTRELPGDYPTYIIKEEMIRVALRAWRKPMMEYFDAVHYYLGEHVKAIVDDCFGAHAHSGLHTRVLAIVRDQLRILRTRTIQRLHNLFNVEGLPFTLNHTYLKDYKDKLLQHYREIRRISRGQDLIVRRLTYSGSRSSISDVDELQPRSALPQQDSEFASLVEALQKFGLPCTPADLHRLLPEDECEPALDIMASVRAYFQVAFRRFIDLVALEVDVEFVRGFERSVRSALITGLDIRSPERCAMWLQDSPSIAARRKELLATKQRLEAARSELSSFMLT</sequence>
<dbReference type="GO" id="GO:0008017">
    <property type="term" value="F:microtubule binding"/>
    <property type="evidence" value="ECO:0007669"/>
    <property type="project" value="TreeGrafter"/>
</dbReference>
<evidence type="ECO:0000256" key="2">
    <source>
        <dbReference type="ARBA" id="ARBA00023134"/>
    </source>
</evidence>
<feature type="compositionally biased region" description="Polar residues" evidence="3">
    <location>
        <begin position="14"/>
        <end position="44"/>
    </location>
</feature>
<accession>A0AAV5AL03</accession>
<dbReference type="GO" id="GO:0031623">
    <property type="term" value="P:receptor internalization"/>
    <property type="evidence" value="ECO:0007669"/>
    <property type="project" value="TreeGrafter"/>
</dbReference>
<dbReference type="PROSITE" id="PS51388">
    <property type="entry name" value="GED"/>
    <property type="match status" value="1"/>
</dbReference>
<feature type="domain" description="GED" evidence="4">
    <location>
        <begin position="1098"/>
        <end position="1189"/>
    </location>
</feature>
<feature type="region of interest" description="Disordered" evidence="3">
    <location>
        <begin position="1"/>
        <end position="280"/>
    </location>
</feature>
<dbReference type="PANTHER" id="PTHR11566:SF131">
    <property type="entry name" value="GTPASE, PUTATIVE (AFU_ORTHOLOGUE AFUA_6G07630)-RELATED"/>
    <property type="match status" value="1"/>
</dbReference>
<reference evidence="6" key="1">
    <citation type="submission" date="2021-10" db="EMBL/GenBank/DDBJ databases">
        <title>De novo Genome Assembly of Clathrus columnatus (Basidiomycota, Fungi) Using Illumina and Nanopore Sequence Data.</title>
        <authorList>
            <person name="Ogiso-Tanaka E."/>
            <person name="Itagaki H."/>
            <person name="Hosoya T."/>
            <person name="Hosaka K."/>
        </authorList>
    </citation>
    <scope>NUCLEOTIDE SEQUENCE</scope>
    <source>
        <strain evidence="6">MO-923</strain>
    </source>
</reference>
<evidence type="ECO:0008006" key="8">
    <source>
        <dbReference type="Google" id="ProtNLM"/>
    </source>
</evidence>
<dbReference type="SMART" id="SM00053">
    <property type="entry name" value="DYNc"/>
    <property type="match status" value="1"/>
</dbReference>
<dbReference type="InterPro" id="IPR000375">
    <property type="entry name" value="Dynamin_stalk"/>
</dbReference>
<dbReference type="EMBL" id="BPWL01000009">
    <property type="protein sequence ID" value="GJJ13616.1"/>
    <property type="molecule type" value="Genomic_DNA"/>
</dbReference>
<dbReference type="InterPro" id="IPR020850">
    <property type="entry name" value="GED_dom"/>
</dbReference>
<dbReference type="Pfam" id="PF02212">
    <property type="entry name" value="GED"/>
    <property type="match status" value="1"/>
</dbReference>
<gene>
    <name evidence="6" type="ORF">Clacol_007872</name>
</gene>
<dbReference type="InterPro" id="IPR003130">
    <property type="entry name" value="GED"/>
</dbReference>
<dbReference type="GO" id="GO:0005874">
    <property type="term" value="C:microtubule"/>
    <property type="evidence" value="ECO:0007669"/>
    <property type="project" value="TreeGrafter"/>
</dbReference>
<feature type="compositionally biased region" description="Low complexity" evidence="3">
    <location>
        <begin position="116"/>
        <end position="132"/>
    </location>
</feature>
<organism evidence="6 7">
    <name type="scientific">Clathrus columnatus</name>
    <dbReference type="NCBI Taxonomy" id="1419009"/>
    <lineage>
        <taxon>Eukaryota</taxon>
        <taxon>Fungi</taxon>
        <taxon>Dikarya</taxon>
        <taxon>Basidiomycota</taxon>
        <taxon>Agaricomycotina</taxon>
        <taxon>Agaricomycetes</taxon>
        <taxon>Phallomycetidae</taxon>
        <taxon>Phallales</taxon>
        <taxon>Clathraceae</taxon>
        <taxon>Clathrus</taxon>
    </lineage>
</organism>
<dbReference type="GO" id="GO:0005737">
    <property type="term" value="C:cytoplasm"/>
    <property type="evidence" value="ECO:0007669"/>
    <property type="project" value="TreeGrafter"/>
</dbReference>
<name>A0AAV5AL03_9AGAM</name>
<evidence type="ECO:0000313" key="7">
    <source>
        <dbReference type="Proteomes" id="UP001050691"/>
    </source>
</evidence>
<dbReference type="Pfam" id="PF01031">
    <property type="entry name" value="Dynamin_M"/>
    <property type="match status" value="1"/>
</dbReference>
<feature type="compositionally biased region" description="Polar residues" evidence="3">
    <location>
        <begin position="845"/>
        <end position="856"/>
    </location>
</feature>
<dbReference type="CDD" id="cd08771">
    <property type="entry name" value="DLP_1"/>
    <property type="match status" value="1"/>
</dbReference>
<dbReference type="Proteomes" id="UP001050691">
    <property type="component" value="Unassembled WGS sequence"/>
</dbReference>
<dbReference type="InterPro" id="IPR001401">
    <property type="entry name" value="Dynamin_GTPase"/>
</dbReference>
<keyword evidence="2" id="KW-0342">GTP-binding</keyword>
<evidence type="ECO:0000313" key="6">
    <source>
        <dbReference type="EMBL" id="GJJ13616.1"/>
    </source>
</evidence>
<dbReference type="Gene3D" id="3.40.50.300">
    <property type="entry name" value="P-loop containing nucleotide triphosphate hydrolases"/>
    <property type="match status" value="1"/>
</dbReference>
<dbReference type="InterPro" id="IPR030381">
    <property type="entry name" value="G_DYNAMIN_dom"/>
</dbReference>
<evidence type="ECO:0000259" key="4">
    <source>
        <dbReference type="PROSITE" id="PS51388"/>
    </source>
</evidence>
<feature type="compositionally biased region" description="Polar residues" evidence="3">
    <location>
        <begin position="82"/>
        <end position="93"/>
    </location>
</feature>
<dbReference type="AlphaFoldDB" id="A0AAV5AL03"/>
<feature type="compositionally biased region" description="Low complexity" evidence="3">
    <location>
        <begin position="227"/>
        <end position="245"/>
    </location>
</feature>
<dbReference type="InterPro" id="IPR022812">
    <property type="entry name" value="Dynamin"/>
</dbReference>
<feature type="region of interest" description="Disordered" evidence="3">
    <location>
        <begin position="842"/>
        <end position="864"/>
    </location>
</feature>
<dbReference type="InterPro" id="IPR027417">
    <property type="entry name" value="P-loop_NTPase"/>
</dbReference>
<keyword evidence="1" id="KW-0547">Nucleotide-binding</keyword>
<dbReference type="Gene3D" id="1.20.120.1240">
    <property type="entry name" value="Dynamin, middle domain"/>
    <property type="match status" value="1"/>
</dbReference>
<dbReference type="GO" id="GO:0003924">
    <property type="term" value="F:GTPase activity"/>
    <property type="evidence" value="ECO:0007669"/>
    <property type="project" value="InterPro"/>
</dbReference>
<evidence type="ECO:0000259" key="5">
    <source>
        <dbReference type="PROSITE" id="PS51718"/>
    </source>
</evidence>
<dbReference type="GO" id="GO:0005886">
    <property type="term" value="C:plasma membrane"/>
    <property type="evidence" value="ECO:0007669"/>
    <property type="project" value="TreeGrafter"/>
</dbReference>
<dbReference type="Pfam" id="PF00350">
    <property type="entry name" value="Dynamin_N"/>
    <property type="match status" value="1"/>
</dbReference>
<dbReference type="PROSITE" id="PS51718">
    <property type="entry name" value="G_DYNAMIN_2"/>
    <property type="match status" value="1"/>
</dbReference>
<feature type="compositionally biased region" description="Polar residues" evidence="3">
    <location>
        <begin position="246"/>
        <end position="260"/>
    </location>
</feature>
<dbReference type="PANTHER" id="PTHR11566">
    <property type="entry name" value="DYNAMIN"/>
    <property type="match status" value="1"/>
</dbReference>
<keyword evidence="7" id="KW-1185">Reference proteome</keyword>
<dbReference type="GO" id="GO:0005525">
    <property type="term" value="F:GTP binding"/>
    <property type="evidence" value="ECO:0007669"/>
    <property type="project" value="InterPro"/>
</dbReference>
<evidence type="ECO:0000256" key="3">
    <source>
        <dbReference type="SAM" id="MobiDB-lite"/>
    </source>
</evidence>
<protein>
    <recommendedName>
        <fullName evidence="8">GED domain-containing protein</fullName>
    </recommendedName>
</protein>
<feature type="compositionally biased region" description="Polar residues" evidence="3">
    <location>
        <begin position="162"/>
        <end position="178"/>
    </location>
</feature>
<feature type="domain" description="Dynamin-type G" evidence="5">
    <location>
        <begin position="416"/>
        <end position="755"/>
    </location>
</feature>